<feature type="region of interest" description="Disordered" evidence="1">
    <location>
        <begin position="109"/>
        <end position="133"/>
    </location>
</feature>
<organism evidence="2 3">
    <name type="scientific">Scophthalmus maximus</name>
    <name type="common">Turbot</name>
    <name type="synonym">Psetta maxima</name>
    <dbReference type="NCBI Taxonomy" id="52904"/>
    <lineage>
        <taxon>Eukaryota</taxon>
        <taxon>Metazoa</taxon>
        <taxon>Chordata</taxon>
        <taxon>Craniata</taxon>
        <taxon>Vertebrata</taxon>
        <taxon>Euteleostomi</taxon>
        <taxon>Actinopterygii</taxon>
        <taxon>Neopterygii</taxon>
        <taxon>Teleostei</taxon>
        <taxon>Neoteleostei</taxon>
        <taxon>Acanthomorphata</taxon>
        <taxon>Carangaria</taxon>
        <taxon>Pleuronectiformes</taxon>
        <taxon>Pleuronectoidei</taxon>
        <taxon>Scophthalmidae</taxon>
        <taxon>Scophthalmus</taxon>
    </lineage>
</organism>
<accession>A0A6A4RT15</accession>
<protein>
    <submittedName>
        <fullName evidence="2">Uncharacterized protein</fullName>
    </submittedName>
</protein>
<evidence type="ECO:0000313" key="3">
    <source>
        <dbReference type="Proteomes" id="UP000438429"/>
    </source>
</evidence>
<sequence>MLTATDWSVLLRLTTRSKNKHIFSTEHYMITFGTLLEFDILDTDYLTSELCEIDQFASQQLNLDQEQKPQPQQTYSVTSSPINLLSPDPRRGSRDVWVEPAAGRAYCYRGGSSGGPNHRASGFRVSTTGRPERATSARTLQTLSAASPSQPPCMKVFRTNFFADRQIKSFSNVSIQWLQWVAFSENISIQHAQNQGEKAVDKYFVDGYAEMGGVKCDTAFGPRPTSLCHEWLEMKKSNPAVQDFLKCYDPPQLLMKLYSM</sequence>
<evidence type="ECO:0000313" key="2">
    <source>
        <dbReference type="EMBL" id="KAF0022152.1"/>
    </source>
</evidence>
<gene>
    <name evidence="2" type="ORF">F2P81_025592</name>
</gene>
<evidence type="ECO:0000256" key="1">
    <source>
        <dbReference type="SAM" id="MobiDB-lite"/>
    </source>
</evidence>
<dbReference type="Proteomes" id="UP000438429">
    <property type="component" value="Unassembled WGS sequence"/>
</dbReference>
<proteinExistence type="predicted"/>
<feature type="region of interest" description="Disordered" evidence="1">
    <location>
        <begin position="63"/>
        <end position="92"/>
    </location>
</feature>
<feature type="compositionally biased region" description="Polar residues" evidence="1">
    <location>
        <begin position="63"/>
        <end position="83"/>
    </location>
</feature>
<reference evidence="2 3" key="1">
    <citation type="submission" date="2019-06" db="EMBL/GenBank/DDBJ databases">
        <title>Draft genomes of female and male turbot (Scophthalmus maximus).</title>
        <authorList>
            <person name="Xu H."/>
            <person name="Xu X.-W."/>
            <person name="Shao C."/>
            <person name="Chen S."/>
        </authorList>
    </citation>
    <scope>NUCLEOTIDE SEQUENCE [LARGE SCALE GENOMIC DNA]</scope>
    <source>
        <strain evidence="2">Ysfricsl-2016a</strain>
        <tissue evidence="2">Blood</tissue>
    </source>
</reference>
<dbReference type="EMBL" id="VEVO01000072">
    <property type="protein sequence ID" value="KAF0022152.1"/>
    <property type="molecule type" value="Genomic_DNA"/>
</dbReference>
<name>A0A6A4RT15_SCOMX</name>
<comment type="caution">
    <text evidence="2">The sequence shown here is derived from an EMBL/GenBank/DDBJ whole genome shotgun (WGS) entry which is preliminary data.</text>
</comment>
<dbReference type="AlphaFoldDB" id="A0A6A4RT15"/>